<protein>
    <submittedName>
        <fullName evidence="2">Uncharacterized protein</fullName>
    </submittedName>
</protein>
<keyword evidence="3" id="KW-1185">Reference proteome</keyword>
<evidence type="ECO:0000256" key="1">
    <source>
        <dbReference type="SAM" id="Phobius"/>
    </source>
</evidence>
<reference evidence="2 3" key="1">
    <citation type="submission" date="2019-02" db="EMBL/GenBank/DDBJ databases">
        <title>Deep-cultivation of Planctomycetes and their phenomic and genomic characterization uncovers novel biology.</title>
        <authorList>
            <person name="Wiegand S."/>
            <person name="Jogler M."/>
            <person name="Boedeker C."/>
            <person name="Pinto D."/>
            <person name="Vollmers J."/>
            <person name="Rivas-Marin E."/>
            <person name="Kohn T."/>
            <person name="Peeters S.H."/>
            <person name="Heuer A."/>
            <person name="Rast P."/>
            <person name="Oberbeckmann S."/>
            <person name="Bunk B."/>
            <person name="Jeske O."/>
            <person name="Meyerdierks A."/>
            <person name="Storesund J.E."/>
            <person name="Kallscheuer N."/>
            <person name="Luecker S."/>
            <person name="Lage O.M."/>
            <person name="Pohl T."/>
            <person name="Merkel B.J."/>
            <person name="Hornburger P."/>
            <person name="Mueller R.-W."/>
            <person name="Bruemmer F."/>
            <person name="Labrenz M."/>
            <person name="Spormann A.M."/>
            <person name="Op Den Camp H."/>
            <person name="Overmann J."/>
            <person name="Amann R."/>
            <person name="Jetten M.S.M."/>
            <person name="Mascher T."/>
            <person name="Medema M.H."/>
            <person name="Devos D.P."/>
            <person name="Kaster A.-K."/>
            <person name="Ovreas L."/>
            <person name="Rohde M."/>
            <person name="Galperin M.Y."/>
            <person name="Jogler C."/>
        </authorList>
    </citation>
    <scope>NUCLEOTIDE SEQUENCE [LARGE SCALE GENOMIC DNA]</scope>
    <source>
        <strain evidence="2 3">Pla108</strain>
    </source>
</reference>
<dbReference type="RefSeq" id="WP_146442462.1">
    <property type="nucleotide sequence ID" value="NZ_SJPR01000001.1"/>
</dbReference>
<evidence type="ECO:0000313" key="3">
    <source>
        <dbReference type="Proteomes" id="UP000317421"/>
    </source>
</evidence>
<gene>
    <name evidence="2" type="ORF">Pla108_04980</name>
</gene>
<organism evidence="2 3">
    <name type="scientific">Botrimarina colliarenosi</name>
    <dbReference type="NCBI Taxonomy" id="2528001"/>
    <lineage>
        <taxon>Bacteria</taxon>
        <taxon>Pseudomonadati</taxon>
        <taxon>Planctomycetota</taxon>
        <taxon>Planctomycetia</taxon>
        <taxon>Pirellulales</taxon>
        <taxon>Lacipirellulaceae</taxon>
        <taxon>Botrimarina</taxon>
    </lineage>
</organism>
<keyword evidence="1" id="KW-0472">Membrane</keyword>
<feature type="transmembrane region" description="Helical" evidence="1">
    <location>
        <begin position="74"/>
        <end position="94"/>
    </location>
</feature>
<dbReference type="Proteomes" id="UP000317421">
    <property type="component" value="Unassembled WGS sequence"/>
</dbReference>
<dbReference type="OrthoDB" id="10008350at2"/>
<comment type="caution">
    <text evidence="2">The sequence shown here is derived from an EMBL/GenBank/DDBJ whole genome shotgun (WGS) entry which is preliminary data.</text>
</comment>
<accession>A0A5C6AK65</accession>
<evidence type="ECO:0000313" key="2">
    <source>
        <dbReference type="EMBL" id="TWT99555.1"/>
    </source>
</evidence>
<feature type="transmembrane region" description="Helical" evidence="1">
    <location>
        <begin position="34"/>
        <end position="53"/>
    </location>
</feature>
<name>A0A5C6AK65_9BACT</name>
<sequence length="125" mass="13369">MRFGISDLLALLCIVAITLGTVAAINQVRDGRPVYLPTVVLCALMAISFHLFPKWLEAKDANALPNDSPPPAEWPILEYVTLGVLTVACVLVTINTEVRVDVGLGMACGYAIASTVLRHRSPPNG</sequence>
<dbReference type="EMBL" id="SJPR01000001">
    <property type="protein sequence ID" value="TWT99555.1"/>
    <property type="molecule type" value="Genomic_DNA"/>
</dbReference>
<proteinExistence type="predicted"/>
<keyword evidence="1" id="KW-0812">Transmembrane</keyword>
<dbReference type="AlphaFoldDB" id="A0A5C6AK65"/>
<keyword evidence="1" id="KW-1133">Transmembrane helix</keyword>